<dbReference type="Pfam" id="PF00106">
    <property type="entry name" value="adh_short"/>
    <property type="match status" value="1"/>
</dbReference>
<gene>
    <name evidence="2" type="ORF">ACFS1K_13060</name>
</gene>
<dbReference type="Pfam" id="PF13561">
    <property type="entry name" value="adh_short_C2"/>
    <property type="match status" value="1"/>
</dbReference>
<dbReference type="Gene3D" id="3.40.50.720">
    <property type="entry name" value="NAD(P)-binding Rossmann-like Domain"/>
    <property type="match status" value="1"/>
</dbReference>
<comment type="similarity">
    <text evidence="1">Belongs to the short-chain dehydrogenases/reductases (SDR) family.</text>
</comment>
<sequence length="267" mass="29053">MKKTIVITGAGGGIGMACGEVLKDYKLVMTDYSESIVKKVTDQFTQQGFDVVGIACDISKKSDVEKLKKFVLKQGDFGGLVHTAGVSGSGQNPKIVFDIDLVGTDIIIDAFYEVAKEGSALILFSSIMGHMVPPNIEYDEALRNPQQEGSYKTVLSFVDNNADIMYNFVKRGVQLLCKDNAFRYGENGARIISISPGVIMTPMAIKASEEHPEEMNRMKKITPLRRNGTPEDIADVVQFLLSNKAKFITGSDILVDGGILPGLMKST</sequence>
<dbReference type="PANTHER" id="PTHR42760">
    <property type="entry name" value="SHORT-CHAIN DEHYDROGENASES/REDUCTASES FAMILY MEMBER"/>
    <property type="match status" value="1"/>
</dbReference>
<evidence type="ECO:0000313" key="3">
    <source>
        <dbReference type="Proteomes" id="UP001597532"/>
    </source>
</evidence>
<accession>A0ABW5VGD9</accession>
<name>A0ABW5VGD9_9FLAO</name>
<organism evidence="2 3">
    <name type="scientific">Arenibacter antarcticus</name>
    <dbReference type="NCBI Taxonomy" id="2040469"/>
    <lineage>
        <taxon>Bacteria</taxon>
        <taxon>Pseudomonadati</taxon>
        <taxon>Bacteroidota</taxon>
        <taxon>Flavobacteriia</taxon>
        <taxon>Flavobacteriales</taxon>
        <taxon>Flavobacteriaceae</taxon>
        <taxon>Arenibacter</taxon>
    </lineage>
</organism>
<evidence type="ECO:0000256" key="1">
    <source>
        <dbReference type="ARBA" id="ARBA00006484"/>
    </source>
</evidence>
<dbReference type="InterPro" id="IPR036291">
    <property type="entry name" value="NAD(P)-bd_dom_sf"/>
</dbReference>
<dbReference type="CDD" id="cd05233">
    <property type="entry name" value="SDR_c"/>
    <property type="match status" value="1"/>
</dbReference>
<dbReference type="PRINTS" id="PR00081">
    <property type="entry name" value="GDHRDH"/>
</dbReference>
<evidence type="ECO:0000313" key="2">
    <source>
        <dbReference type="EMBL" id="MFD2790697.1"/>
    </source>
</evidence>
<protein>
    <submittedName>
        <fullName evidence="2">SDR family oxidoreductase</fullName>
    </submittedName>
</protein>
<dbReference type="InterPro" id="IPR002347">
    <property type="entry name" value="SDR_fam"/>
</dbReference>
<comment type="caution">
    <text evidence="2">The sequence shown here is derived from an EMBL/GenBank/DDBJ whole genome shotgun (WGS) entry which is preliminary data.</text>
</comment>
<keyword evidence="3" id="KW-1185">Reference proteome</keyword>
<dbReference type="RefSeq" id="WP_251806603.1">
    <property type="nucleotide sequence ID" value="NZ_CP166679.1"/>
</dbReference>
<dbReference type="EMBL" id="JBHUOK010000030">
    <property type="protein sequence ID" value="MFD2790697.1"/>
    <property type="molecule type" value="Genomic_DNA"/>
</dbReference>
<dbReference type="PROSITE" id="PS51257">
    <property type="entry name" value="PROKAR_LIPOPROTEIN"/>
    <property type="match status" value="1"/>
</dbReference>
<dbReference type="SUPFAM" id="SSF51735">
    <property type="entry name" value="NAD(P)-binding Rossmann-fold domains"/>
    <property type="match status" value="1"/>
</dbReference>
<reference evidence="3" key="1">
    <citation type="journal article" date="2019" name="Int. J. Syst. Evol. Microbiol.">
        <title>The Global Catalogue of Microorganisms (GCM) 10K type strain sequencing project: providing services to taxonomists for standard genome sequencing and annotation.</title>
        <authorList>
            <consortium name="The Broad Institute Genomics Platform"/>
            <consortium name="The Broad Institute Genome Sequencing Center for Infectious Disease"/>
            <person name="Wu L."/>
            <person name="Ma J."/>
        </authorList>
    </citation>
    <scope>NUCLEOTIDE SEQUENCE [LARGE SCALE GENOMIC DNA]</scope>
    <source>
        <strain evidence="3">KCTC 52924</strain>
    </source>
</reference>
<proteinExistence type="inferred from homology"/>
<dbReference type="Proteomes" id="UP001597532">
    <property type="component" value="Unassembled WGS sequence"/>
</dbReference>